<dbReference type="InterPro" id="IPR051781">
    <property type="entry name" value="Metallo-dep_Hydrolase"/>
</dbReference>
<name>A0A7W8ELR9_9ACTN</name>
<feature type="domain" description="Amidohydrolase-related" evidence="2">
    <location>
        <begin position="76"/>
        <end position="357"/>
    </location>
</feature>
<feature type="region of interest" description="Disordered" evidence="1">
    <location>
        <begin position="180"/>
        <end position="199"/>
    </location>
</feature>
<dbReference type="RefSeq" id="WP_184973470.1">
    <property type="nucleotide sequence ID" value="NZ_JACHIN010000020.1"/>
</dbReference>
<organism evidence="3 4">
    <name type="scientific">Nonomuraea endophytica</name>
    <dbReference type="NCBI Taxonomy" id="714136"/>
    <lineage>
        <taxon>Bacteria</taxon>
        <taxon>Bacillati</taxon>
        <taxon>Actinomycetota</taxon>
        <taxon>Actinomycetes</taxon>
        <taxon>Streptosporangiales</taxon>
        <taxon>Streptosporangiaceae</taxon>
        <taxon>Nonomuraea</taxon>
    </lineage>
</organism>
<dbReference type="InterPro" id="IPR006680">
    <property type="entry name" value="Amidohydro-rel"/>
</dbReference>
<dbReference type="PANTHER" id="PTHR43135">
    <property type="entry name" value="ALPHA-D-RIBOSE 1-METHYLPHOSPHONATE 5-TRIPHOSPHATE DIPHOSPHATASE"/>
    <property type="match status" value="1"/>
</dbReference>
<dbReference type="SUPFAM" id="SSF51556">
    <property type="entry name" value="Metallo-dependent hydrolases"/>
    <property type="match status" value="1"/>
</dbReference>
<comment type="caution">
    <text evidence="3">The sequence shown here is derived from an EMBL/GenBank/DDBJ whole genome shotgun (WGS) entry which is preliminary data.</text>
</comment>
<keyword evidence="4" id="KW-1185">Reference proteome</keyword>
<dbReference type="InterPro" id="IPR032466">
    <property type="entry name" value="Metal_Hydrolase"/>
</dbReference>
<dbReference type="PANTHER" id="PTHR43135:SF3">
    <property type="entry name" value="ALPHA-D-RIBOSE 1-METHYLPHOSPHONATE 5-TRIPHOSPHATE DIPHOSPHATASE"/>
    <property type="match status" value="1"/>
</dbReference>
<dbReference type="Pfam" id="PF01979">
    <property type="entry name" value="Amidohydro_1"/>
    <property type="match status" value="1"/>
</dbReference>
<dbReference type="SUPFAM" id="SSF51338">
    <property type="entry name" value="Composite domain of metallo-dependent hydrolases"/>
    <property type="match status" value="1"/>
</dbReference>
<proteinExistence type="predicted"/>
<evidence type="ECO:0000313" key="3">
    <source>
        <dbReference type="EMBL" id="MBB5083936.1"/>
    </source>
</evidence>
<protein>
    <submittedName>
        <fullName evidence="3">Imidazolonepropionase-like amidohydrolase</fullName>
    </submittedName>
</protein>
<dbReference type="EMBL" id="JACHIN010000020">
    <property type="protein sequence ID" value="MBB5083936.1"/>
    <property type="molecule type" value="Genomic_DNA"/>
</dbReference>
<accession>A0A7W8ELR9</accession>
<dbReference type="InterPro" id="IPR011059">
    <property type="entry name" value="Metal-dep_hydrolase_composite"/>
</dbReference>
<dbReference type="Gene3D" id="3.40.50.10910">
    <property type="entry name" value="Amidohydrolase"/>
    <property type="match status" value="1"/>
</dbReference>
<sequence>MNRRESIKLGALVAVSGTAFVAEKEVLVTADLMFDGRRFVEDAAVLVKDGKVVRAGPARAVGGSSARRFVLGAATIAPGMIDLHVHATHNHVPFDRILRHGVTTIRDLGGQVRGGPQGPGRLRYLGSGPLVTAPGGYPIPTWGTGLAAVVTGADSARRTVSELVDRGAAVIKIALEPGGESGAPWGGEHASTPPPWPMPSPETVLAVVREAHRRGRKVSAHIGEHRGARLALAAGVDEWAHSPADPLPADLLKQAVRQGVRMIGTLDTQSRTQGAMKNAKTFVSLGGRLLYGTDMAHPEIPHGFDSQELSLMTHAGLTLEQALAAATSLAGEHLGLSPLGTLAPGAPADLIAAAGDIRKGHGGVKNLEFPLLVMAGGRAIVTP</sequence>
<dbReference type="AlphaFoldDB" id="A0A7W8ELR9"/>
<dbReference type="Gene3D" id="3.20.20.140">
    <property type="entry name" value="Metal-dependent hydrolases"/>
    <property type="match status" value="1"/>
</dbReference>
<gene>
    <name evidence="3" type="ORF">HNR40_009444</name>
</gene>
<dbReference type="GO" id="GO:0016810">
    <property type="term" value="F:hydrolase activity, acting on carbon-nitrogen (but not peptide) bonds"/>
    <property type="evidence" value="ECO:0007669"/>
    <property type="project" value="InterPro"/>
</dbReference>
<evidence type="ECO:0000256" key="1">
    <source>
        <dbReference type="SAM" id="MobiDB-lite"/>
    </source>
</evidence>
<dbReference type="Proteomes" id="UP000568380">
    <property type="component" value="Unassembled WGS sequence"/>
</dbReference>
<evidence type="ECO:0000259" key="2">
    <source>
        <dbReference type="Pfam" id="PF01979"/>
    </source>
</evidence>
<reference evidence="3 4" key="1">
    <citation type="submission" date="2020-08" db="EMBL/GenBank/DDBJ databases">
        <title>Genomic Encyclopedia of Type Strains, Phase IV (KMG-IV): sequencing the most valuable type-strain genomes for metagenomic binning, comparative biology and taxonomic classification.</title>
        <authorList>
            <person name="Goeker M."/>
        </authorList>
    </citation>
    <scope>NUCLEOTIDE SEQUENCE [LARGE SCALE GENOMIC DNA]</scope>
    <source>
        <strain evidence="3 4">DSM 45385</strain>
    </source>
</reference>
<keyword evidence="3" id="KW-0378">Hydrolase</keyword>
<evidence type="ECO:0000313" key="4">
    <source>
        <dbReference type="Proteomes" id="UP000568380"/>
    </source>
</evidence>
<dbReference type="Gene3D" id="2.30.40.10">
    <property type="entry name" value="Urease, subunit C, domain 1"/>
    <property type="match status" value="2"/>
</dbReference>